<feature type="repeat" description="WD" evidence="3">
    <location>
        <begin position="571"/>
        <end position="614"/>
    </location>
</feature>
<evidence type="ECO:0000256" key="2">
    <source>
        <dbReference type="ARBA" id="ARBA00022737"/>
    </source>
</evidence>
<dbReference type="GeneID" id="94830527"/>
<keyword evidence="5" id="KW-1185">Reference proteome</keyword>
<dbReference type="EMBL" id="MLAK01001315">
    <property type="protein sequence ID" value="OHS94463.1"/>
    <property type="molecule type" value="Genomic_DNA"/>
</dbReference>
<accession>A0A1J4J893</accession>
<dbReference type="Proteomes" id="UP000179807">
    <property type="component" value="Unassembled WGS sequence"/>
</dbReference>
<dbReference type="AlphaFoldDB" id="A0A1J4J893"/>
<gene>
    <name evidence="4" type="ORF">TRFO_11073</name>
</gene>
<name>A0A1J4J893_9EUKA</name>
<dbReference type="Gene3D" id="2.130.10.10">
    <property type="entry name" value="YVTN repeat-like/Quinoprotein amine dehydrogenase"/>
    <property type="match status" value="1"/>
</dbReference>
<evidence type="ECO:0000313" key="5">
    <source>
        <dbReference type="Proteomes" id="UP000179807"/>
    </source>
</evidence>
<dbReference type="Pfam" id="PF00400">
    <property type="entry name" value="WD40"/>
    <property type="match status" value="2"/>
</dbReference>
<dbReference type="OrthoDB" id="2013972at2759"/>
<comment type="caution">
    <text evidence="4">The sequence shown here is derived from an EMBL/GenBank/DDBJ whole genome shotgun (WGS) entry which is preliminary data.</text>
</comment>
<dbReference type="InterPro" id="IPR001680">
    <property type="entry name" value="WD40_rpt"/>
</dbReference>
<dbReference type="VEuPathDB" id="TrichDB:TRFO_11073"/>
<dbReference type="InterPro" id="IPR019775">
    <property type="entry name" value="WD40_repeat_CS"/>
</dbReference>
<dbReference type="SMART" id="SM00320">
    <property type="entry name" value="WD40"/>
    <property type="match status" value="2"/>
</dbReference>
<dbReference type="PROSITE" id="PS00678">
    <property type="entry name" value="WD_REPEATS_1"/>
    <property type="match status" value="1"/>
</dbReference>
<sequence>MKAFNEDDNKDGRYFPNESEMPVLIHYLQVYFSHPERSIQRSQVVQNVASILSPTNKHWNHRTIRLWFNNNKRVFYRPSSPQNQTSVFQEPEPPMTLPPQPKYFMPARSLSVVQMPNVMEPIPEREMSGLYGMPPVNRPLSQWTEQVPQPLQPKQGSFAMQLMQEKESMMANQNSLRAQIEAEARTTEKINSIWEQKWTDIAPIQPVRSTILDPSTTPLQTTKNSFYETVPQLMNPNMNSNMNLQQNYPLNINMNQNLNANINVNMHTSMNQNMHGNMNQNMHTSMNQNMHTSMNQNMHGNMNHQNTQQISRSMCFPQNMNTSNCPVNLPATLSAKLNSAQSMMNQYPATLGVVSFDLIEASTFTKRGDPIVVSYDDSFSAHQIHANNSYINTGFIAPISSTAFDEEAKHIWIHSGNVIKSFTFSQGENNNNFVSSHTIFTGPHRSSLSAMTFWGHNLVLSSKSTVLTWKRDLMYTAENTDDKSIEGVCLNLIVPNITSLTTVDNNLVVASSEYHTAHIVAQNGAIANRAMGHTAGITSLNGYDSNCFLTGSADETGKFWDLRVPIAVYNFTRHRGIVTAIFGDGNDSSSLIFTGGTDGMVRAWDIKNMRVLFSVPIGDAVPQSVFYHHPTKKLTVISSEQTQNCFYDLGKFGSPNDIQRKTDYGPNSIITFQC</sequence>
<dbReference type="SUPFAM" id="SSF50978">
    <property type="entry name" value="WD40 repeat-like"/>
    <property type="match status" value="1"/>
</dbReference>
<dbReference type="PANTHER" id="PTHR22847">
    <property type="entry name" value="WD40 REPEAT PROTEIN"/>
    <property type="match status" value="1"/>
</dbReference>
<evidence type="ECO:0000313" key="4">
    <source>
        <dbReference type="EMBL" id="OHS94463.1"/>
    </source>
</evidence>
<dbReference type="RefSeq" id="XP_068347600.1">
    <property type="nucleotide sequence ID" value="XM_068495823.1"/>
</dbReference>
<evidence type="ECO:0000256" key="1">
    <source>
        <dbReference type="ARBA" id="ARBA00022574"/>
    </source>
</evidence>
<organism evidence="4 5">
    <name type="scientific">Tritrichomonas foetus</name>
    <dbReference type="NCBI Taxonomy" id="1144522"/>
    <lineage>
        <taxon>Eukaryota</taxon>
        <taxon>Metamonada</taxon>
        <taxon>Parabasalia</taxon>
        <taxon>Tritrichomonadida</taxon>
        <taxon>Tritrichomonadidae</taxon>
        <taxon>Tritrichomonas</taxon>
    </lineage>
</organism>
<dbReference type="GO" id="GO:0042393">
    <property type="term" value="F:histone binding"/>
    <property type="evidence" value="ECO:0007669"/>
    <property type="project" value="TreeGrafter"/>
</dbReference>
<protein>
    <submittedName>
        <fullName evidence="4">Uncharacterized protein</fullName>
    </submittedName>
</protein>
<evidence type="ECO:0000256" key="3">
    <source>
        <dbReference type="PROSITE-ProRule" id="PRU00221"/>
    </source>
</evidence>
<reference evidence="4" key="1">
    <citation type="submission" date="2016-10" db="EMBL/GenBank/DDBJ databases">
        <authorList>
            <person name="Benchimol M."/>
            <person name="Almeida L.G."/>
            <person name="Vasconcelos A.T."/>
            <person name="Perreira-Neves A."/>
            <person name="Rosa I.A."/>
            <person name="Tasca T."/>
            <person name="Bogo M.R."/>
            <person name="de Souza W."/>
        </authorList>
    </citation>
    <scope>NUCLEOTIDE SEQUENCE [LARGE SCALE GENOMIC DNA]</scope>
    <source>
        <strain evidence="4">K</strain>
    </source>
</reference>
<dbReference type="InterPro" id="IPR036322">
    <property type="entry name" value="WD40_repeat_dom_sf"/>
</dbReference>
<keyword evidence="2" id="KW-0677">Repeat</keyword>
<dbReference type="PROSITE" id="PS50082">
    <property type="entry name" value="WD_REPEATS_2"/>
    <property type="match status" value="1"/>
</dbReference>
<keyword evidence="1 3" id="KW-0853">WD repeat</keyword>
<dbReference type="GO" id="GO:0048188">
    <property type="term" value="C:Set1C/COMPASS complex"/>
    <property type="evidence" value="ECO:0007669"/>
    <property type="project" value="TreeGrafter"/>
</dbReference>
<dbReference type="PANTHER" id="PTHR22847:SF637">
    <property type="entry name" value="WD REPEAT DOMAIN 5B"/>
    <property type="match status" value="1"/>
</dbReference>
<dbReference type="InterPro" id="IPR015943">
    <property type="entry name" value="WD40/YVTN_repeat-like_dom_sf"/>
</dbReference>
<proteinExistence type="predicted"/>